<dbReference type="InterPro" id="IPR038610">
    <property type="entry name" value="FliK-like_C_sf"/>
</dbReference>
<name>Q47HZ6_DECAR</name>
<dbReference type="Gene3D" id="3.30.750.140">
    <property type="match status" value="1"/>
</dbReference>
<dbReference type="EMBL" id="CP000089">
    <property type="protein sequence ID" value="AAZ45535.1"/>
    <property type="molecule type" value="Genomic_DNA"/>
</dbReference>
<dbReference type="HOGENOM" id="CLU_033226_0_0_4"/>
<dbReference type="STRING" id="159087.Daro_0779"/>
<dbReference type="InterPro" id="IPR021136">
    <property type="entry name" value="Flagellar_hook_control-like_C"/>
</dbReference>
<dbReference type="AlphaFoldDB" id="Q47HZ6"/>
<gene>
    <name evidence="3" type="ordered locus">Daro_0779</name>
</gene>
<evidence type="ECO:0000313" key="3">
    <source>
        <dbReference type="EMBL" id="AAZ45535.1"/>
    </source>
</evidence>
<proteinExistence type="predicted"/>
<evidence type="ECO:0000256" key="1">
    <source>
        <dbReference type="SAM" id="MobiDB-lite"/>
    </source>
</evidence>
<organism evidence="3">
    <name type="scientific">Dechloromonas aromatica (strain RCB)</name>
    <dbReference type="NCBI Taxonomy" id="159087"/>
    <lineage>
        <taxon>Bacteria</taxon>
        <taxon>Pseudomonadati</taxon>
        <taxon>Pseudomonadota</taxon>
        <taxon>Betaproteobacteria</taxon>
        <taxon>Rhodocyclales</taxon>
        <taxon>Azonexaceae</taxon>
        <taxon>Dechloromonas</taxon>
    </lineage>
</organism>
<feature type="domain" description="Flagellar hook-length control protein-like C-terminal" evidence="2">
    <location>
        <begin position="288"/>
        <end position="359"/>
    </location>
</feature>
<sequence>MLPADVASSLRLNLPNQHALSNEQTQPVAATQKISDVLSDLVPGQRVLAEIQALLPNGTYRAVVAQRNVTLALPFSAKPGDSLELEVVEKEGNVTLALVANRGGSATAANESVSTSLSNTGKLIGDLMSQVNERGGRAPAAALNSSQPLLETIPKNAADLVPLLKQALSESGMFYEAHQARWVAGEIPTEALKLEPQGKYPASLISDQNASKIANPGNPEQAITASSMKESAVGSPVPRDLMPIVQQQLDGLANQNFAWQGQIWPGQQMRWEIGENMDNSRSSNTEEIQRWKTRLKLSLPLLGDIDVALNLKTGGEVSIAVTAGSESSEARLRDGALQLREQFEAAGLNLTELQVLHGETAE</sequence>
<evidence type="ECO:0000259" key="2">
    <source>
        <dbReference type="Pfam" id="PF02120"/>
    </source>
</evidence>
<dbReference type="KEGG" id="dar:Daro_0779"/>
<dbReference type="OrthoDB" id="5296742at2"/>
<accession>Q47HZ6</accession>
<reference evidence="3" key="1">
    <citation type="submission" date="2005-08" db="EMBL/GenBank/DDBJ databases">
        <title>Complete sequence of Dechloromonas aromatica RCB.</title>
        <authorList>
            <person name="Salinero K.K."/>
            <person name="Copeland A."/>
            <person name="Lucas S."/>
            <person name="Lapidus A."/>
            <person name="Barry K."/>
            <person name="Detter J.C."/>
            <person name="Glavina T."/>
            <person name="Hammon N."/>
            <person name="Israni S."/>
            <person name="Pitluck S."/>
            <person name="Di Bartolo G."/>
            <person name="Trong S."/>
            <person name="Schmutz J."/>
            <person name="Larimer F."/>
            <person name="Land M."/>
            <person name="Ivanova N."/>
            <person name="Richardson P."/>
        </authorList>
    </citation>
    <scope>NUCLEOTIDE SEQUENCE</scope>
    <source>
        <strain evidence="3">RCB</strain>
    </source>
</reference>
<feature type="region of interest" description="Disordered" evidence="1">
    <location>
        <begin position="209"/>
        <end position="235"/>
    </location>
</feature>
<dbReference type="eggNOG" id="COG3144">
    <property type="taxonomic scope" value="Bacteria"/>
</dbReference>
<protein>
    <recommendedName>
        <fullName evidence="2">Flagellar hook-length control protein-like C-terminal domain-containing protein</fullName>
    </recommendedName>
</protein>
<dbReference type="Pfam" id="PF02120">
    <property type="entry name" value="Flg_hook"/>
    <property type="match status" value="1"/>
</dbReference>